<dbReference type="SUPFAM" id="SSF52172">
    <property type="entry name" value="CheY-like"/>
    <property type="match status" value="1"/>
</dbReference>
<dbReference type="AlphaFoldDB" id="A0A6B3NGU0"/>
<evidence type="ECO:0000256" key="2">
    <source>
        <dbReference type="PROSITE-ProRule" id="PRU00169"/>
    </source>
</evidence>
<name>A0A6B3NGU0_9CYAN</name>
<feature type="domain" description="Response regulatory" evidence="3">
    <location>
        <begin position="284"/>
        <end position="400"/>
    </location>
</feature>
<dbReference type="PANTHER" id="PTHR44591">
    <property type="entry name" value="STRESS RESPONSE REGULATOR PROTEIN 1"/>
    <property type="match status" value="1"/>
</dbReference>
<dbReference type="InterPro" id="IPR025497">
    <property type="entry name" value="PatA-like_N"/>
</dbReference>
<dbReference type="Pfam" id="PF14332">
    <property type="entry name" value="DUF4388"/>
    <property type="match status" value="1"/>
</dbReference>
<dbReference type="GO" id="GO:0000160">
    <property type="term" value="P:phosphorelay signal transduction system"/>
    <property type="evidence" value="ECO:0007669"/>
    <property type="project" value="UniProtKB-KW"/>
</dbReference>
<dbReference type="Pfam" id="PF00072">
    <property type="entry name" value="Response_reg"/>
    <property type="match status" value="1"/>
</dbReference>
<organism evidence="4">
    <name type="scientific">Symploca sp. SIO1C4</name>
    <dbReference type="NCBI Taxonomy" id="2607765"/>
    <lineage>
        <taxon>Bacteria</taxon>
        <taxon>Bacillati</taxon>
        <taxon>Cyanobacteriota</taxon>
        <taxon>Cyanophyceae</taxon>
        <taxon>Coleofasciculales</taxon>
        <taxon>Coleofasciculaceae</taxon>
        <taxon>Symploca</taxon>
    </lineage>
</organism>
<dbReference type="GO" id="GO:0030428">
    <property type="term" value="C:cell septum"/>
    <property type="evidence" value="ECO:0007669"/>
    <property type="project" value="UniProtKB-SubCell"/>
</dbReference>
<sequence>MVSSEPILKLNPISLLKEAISNYKSNYLQVSIGLISWHVHFKDSKLTYASYAIASHPMYSLIRLKHHLNRMGYQAAATEFENSIKKFLIFKHNRGHSLQYPEYQAILWLVNQRHLNPWQAKKLIEVLVQEVLELFLFVTTGKYQFNLQTPELQTFCKFDPQPIIDKCQKRLQVWQSLTPIIQSPYQRPYISNQAIFERHSEQDKIAPTVKYKLGSLLQGYSISHLAAILKQDELEIAKFLHPYVVNSSIGLREPESPFDQLHQIYYPVTKTPTNQNLPKNSCPIIACVDDSPNTLNEIERLLGQDNFSFFKFVEPIKAAILLRRIKPNIIFLDINMPTMNGYELCRLLRKHPSFQETPIVMVTGTNGGQHKEKAKVVGASDYLTKPFTKSDLETIVSKYLT</sequence>
<feature type="modified residue" description="4-aspartylphosphate" evidence="2">
    <location>
        <position position="333"/>
    </location>
</feature>
<evidence type="ECO:0000256" key="1">
    <source>
        <dbReference type="ARBA" id="ARBA00022553"/>
    </source>
</evidence>
<dbReference type="Gene3D" id="3.40.50.2300">
    <property type="match status" value="1"/>
</dbReference>
<dbReference type="PANTHER" id="PTHR44591:SF23">
    <property type="entry name" value="CHEY SUBFAMILY"/>
    <property type="match status" value="1"/>
</dbReference>
<proteinExistence type="predicted"/>
<dbReference type="EMBL" id="JAAHFQ010000677">
    <property type="protein sequence ID" value="NER30927.1"/>
    <property type="molecule type" value="Genomic_DNA"/>
</dbReference>
<dbReference type="InterPro" id="IPR024186">
    <property type="entry name" value="Sig_transdc_resp-reg_PatA"/>
</dbReference>
<dbReference type="InterPro" id="IPR011006">
    <property type="entry name" value="CheY-like_superfamily"/>
</dbReference>
<dbReference type="InterPro" id="IPR001789">
    <property type="entry name" value="Sig_transdc_resp-reg_receiver"/>
</dbReference>
<protein>
    <submittedName>
        <fullName evidence="4">Response regulator</fullName>
    </submittedName>
</protein>
<dbReference type="SMART" id="SM00448">
    <property type="entry name" value="REC"/>
    <property type="match status" value="1"/>
</dbReference>
<dbReference type="GO" id="GO:0043158">
    <property type="term" value="P:heterocyst development"/>
    <property type="evidence" value="ECO:0007669"/>
    <property type="project" value="UniProtKB-KW"/>
</dbReference>
<dbReference type="PIRSF" id="PIRSF005897">
    <property type="entry name" value="RR_PatA"/>
    <property type="match status" value="1"/>
</dbReference>
<comment type="caution">
    <text evidence="4">The sequence shown here is derived from an EMBL/GenBank/DDBJ whole genome shotgun (WGS) entry which is preliminary data.</text>
</comment>
<evidence type="ECO:0000313" key="4">
    <source>
        <dbReference type="EMBL" id="NER30927.1"/>
    </source>
</evidence>
<keyword evidence="1 2" id="KW-0597">Phosphoprotein</keyword>
<gene>
    <name evidence="4" type="ORF">F6J89_25725</name>
</gene>
<evidence type="ECO:0000259" key="3">
    <source>
        <dbReference type="PROSITE" id="PS50110"/>
    </source>
</evidence>
<reference evidence="4" key="1">
    <citation type="submission" date="2019-11" db="EMBL/GenBank/DDBJ databases">
        <title>Genomic insights into an expanded diversity of filamentous marine cyanobacteria reveals the extraordinary biosynthetic potential of Moorea and Okeania.</title>
        <authorList>
            <person name="Ferreira Leao T."/>
            <person name="Wang M."/>
            <person name="Moss N."/>
            <person name="Da Silva R."/>
            <person name="Sanders J."/>
            <person name="Nurk S."/>
            <person name="Gurevich A."/>
            <person name="Humphrey G."/>
            <person name="Reher R."/>
            <person name="Zhu Q."/>
            <person name="Belda-Ferre P."/>
            <person name="Glukhov E."/>
            <person name="Rex R."/>
            <person name="Dorrestein P.C."/>
            <person name="Knight R."/>
            <person name="Pevzner P."/>
            <person name="Gerwick W.H."/>
            <person name="Gerwick L."/>
        </authorList>
    </citation>
    <scope>NUCLEOTIDE SEQUENCE</scope>
    <source>
        <strain evidence="4">SIO1C4</strain>
    </source>
</reference>
<dbReference type="InterPro" id="IPR050595">
    <property type="entry name" value="Bact_response_regulator"/>
</dbReference>
<dbReference type="PROSITE" id="PS50110">
    <property type="entry name" value="RESPONSE_REGULATORY"/>
    <property type="match status" value="1"/>
</dbReference>
<accession>A0A6B3NGU0</accession>